<evidence type="ECO:0000313" key="2">
    <source>
        <dbReference type="Proteomes" id="UP000037558"/>
    </source>
</evidence>
<dbReference type="PATRIC" id="fig|284581.3.peg.3624"/>
<sequence length="235" mass="27072">MIWIWSVLLILVVLLFLLFWTKLTIVLVIKHIGDDDRITLKFSAWFGLIRYKYEIPLIQVDDDSPTLVVEEKKGTDTADGNLKNDKTKKFSIHDIQETVHNTRELFRHIIGFHKIIRRLLKRVTLTDISWRSAIGAGDAAYTGMLVGAVWTAKSGIISLMSQYFRLVGQPFIAIQPDFQRLRSQTHLSCIFKFRIGHAIVAGLLVFKYWRSAYGGRKELFAQLFNKDKQQSSVES</sequence>
<gene>
    <name evidence="1" type="ORF">AMD01_07865</name>
</gene>
<comment type="caution">
    <text evidence="1">The sequence shown here is derived from an EMBL/GenBank/DDBJ whole genome shotgun (WGS) entry which is preliminary data.</text>
</comment>
<protein>
    <recommendedName>
        <fullName evidence="3">DUF2953 domain-containing protein</fullName>
    </recommendedName>
</protein>
<dbReference type="AlphaFoldDB" id="A0A0M0L6X3"/>
<dbReference type="InterPro" id="IPR021338">
    <property type="entry name" value="DUF2953"/>
</dbReference>
<evidence type="ECO:0000313" key="1">
    <source>
        <dbReference type="EMBL" id="KOO46826.1"/>
    </source>
</evidence>
<dbReference type="Pfam" id="PF11167">
    <property type="entry name" value="DUF2953"/>
    <property type="match status" value="1"/>
</dbReference>
<dbReference type="RefSeq" id="WP_053400834.1">
    <property type="nucleotide sequence ID" value="NZ_JAUKEN010000001.1"/>
</dbReference>
<reference evidence="2" key="1">
    <citation type="submission" date="2015-08" db="EMBL/GenBank/DDBJ databases">
        <title>Fjat-14210 dsm16467.</title>
        <authorList>
            <person name="Liu B."/>
            <person name="Wang J."/>
            <person name="Zhu Y."/>
            <person name="Liu G."/>
            <person name="Chen Q."/>
            <person name="Chen Z."/>
            <person name="Lan J."/>
            <person name="Che J."/>
            <person name="Ge C."/>
            <person name="Shi H."/>
            <person name="Pan Z."/>
            <person name="Liu X."/>
        </authorList>
    </citation>
    <scope>NUCLEOTIDE SEQUENCE [LARGE SCALE GENOMIC DNA]</scope>
    <source>
        <strain evidence="2">DSM 16467</strain>
    </source>
</reference>
<evidence type="ECO:0008006" key="3">
    <source>
        <dbReference type="Google" id="ProtNLM"/>
    </source>
</evidence>
<dbReference type="OrthoDB" id="1683589at2"/>
<dbReference type="STRING" id="284581.AMD01_07865"/>
<organism evidence="1 2">
    <name type="scientific">Priestia koreensis</name>
    <dbReference type="NCBI Taxonomy" id="284581"/>
    <lineage>
        <taxon>Bacteria</taxon>
        <taxon>Bacillati</taxon>
        <taxon>Bacillota</taxon>
        <taxon>Bacilli</taxon>
        <taxon>Bacillales</taxon>
        <taxon>Bacillaceae</taxon>
        <taxon>Priestia</taxon>
    </lineage>
</organism>
<dbReference type="Proteomes" id="UP000037558">
    <property type="component" value="Unassembled WGS sequence"/>
</dbReference>
<name>A0A0M0L6X3_9BACI</name>
<proteinExistence type="predicted"/>
<dbReference type="EMBL" id="LILC01000011">
    <property type="protein sequence ID" value="KOO46826.1"/>
    <property type="molecule type" value="Genomic_DNA"/>
</dbReference>
<accession>A0A0M0L6X3</accession>
<keyword evidence="2" id="KW-1185">Reference proteome</keyword>